<feature type="non-terminal residue" evidence="2">
    <location>
        <position position="1"/>
    </location>
</feature>
<organism evidence="2 3">
    <name type="scientific">Catenaria anguillulae PL171</name>
    <dbReference type="NCBI Taxonomy" id="765915"/>
    <lineage>
        <taxon>Eukaryota</taxon>
        <taxon>Fungi</taxon>
        <taxon>Fungi incertae sedis</taxon>
        <taxon>Blastocladiomycota</taxon>
        <taxon>Blastocladiomycetes</taxon>
        <taxon>Blastocladiales</taxon>
        <taxon>Catenariaceae</taxon>
        <taxon>Catenaria</taxon>
    </lineage>
</organism>
<proteinExistence type="predicted"/>
<keyword evidence="3" id="KW-1185">Reference proteome</keyword>
<reference evidence="2 3" key="1">
    <citation type="submission" date="2016-07" db="EMBL/GenBank/DDBJ databases">
        <title>Pervasive Adenine N6-methylation of Active Genes in Fungi.</title>
        <authorList>
            <consortium name="DOE Joint Genome Institute"/>
            <person name="Mondo S.J."/>
            <person name="Dannebaum R.O."/>
            <person name="Kuo R.C."/>
            <person name="Labutti K."/>
            <person name="Haridas S."/>
            <person name="Kuo A."/>
            <person name="Salamov A."/>
            <person name="Ahrendt S.R."/>
            <person name="Lipzen A."/>
            <person name="Sullivan W."/>
            <person name="Andreopoulos W.B."/>
            <person name="Clum A."/>
            <person name="Lindquist E."/>
            <person name="Daum C."/>
            <person name="Ramamoorthy G.K."/>
            <person name="Gryganskyi A."/>
            <person name="Culley D."/>
            <person name="Magnuson J.K."/>
            <person name="James T.Y."/>
            <person name="O'Malley M.A."/>
            <person name="Stajich J.E."/>
            <person name="Spatafora J.W."/>
            <person name="Visel A."/>
            <person name="Grigoriev I.V."/>
        </authorList>
    </citation>
    <scope>NUCLEOTIDE SEQUENCE [LARGE SCALE GENOMIC DNA]</scope>
    <source>
        <strain evidence="2 3">PL171</strain>
    </source>
</reference>
<sequence length="145" mass="16443">VARIHLPQLPTFASAISVAHRPSPAARIIQTHPPAPHIHLPANLRRLVMPLQRNPRIPGCPSSLHRPLLDQQGQALQHVRSRCQPPWISAKDKASRVQTLRVFTRLRRESAKARSDCEPRSAGRSTDGRQIKRLEHWVSIQDQRT</sequence>
<dbReference type="AlphaFoldDB" id="A0A1Y2HXN8"/>
<name>A0A1Y2HXN8_9FUNG</name>
<evidence type="ECO:0000256" key="1">
    <source>
        <dbReference type="SAM" id="MobiDB-lite"/>
    </source>
</evidence>
<dbReference type="Proteomes" id="UP000193411">
    <property type="component" value="Unassembled WGS sequence"/>
</dbReference>
<evidence type="ECO:0000313" key="3">
    <source>
        <dbReference type="Proteomes" id="UP000193411"/>
    </source>
</evidence>
<feature type="region of interest" description="Disordered" evidence="1">
    <location>
        <begin position="108"/>
        <end position="132"/>
    </location>
</feature>
<protein>
    <submittedName>
        <fullName evidence="2">Uncharacterized protein</fullName>
    </submittedName>
</protein>
<evidence type="ECO:0000313" key="2">
    <source>
        <dbReference type="EMBL" id="ORZ39366.1"/>
    </source>
</evidence>
<dbReference type="EMBL" id="MCFL01000005">
    <property type="protein sequence ID" value="ORZ39366.1"/>
    <property type="molecule type" value="Genomic_DNA"/>
</dbReference>
<accession>A0A1Y2HXN8</accession>
<comment type="caution">
    <text evidence="2">The sequence shown here is derived from an EMBL/GenBank/DDBJ whole genome shotgun (WGS) entry which is preliminary data.</text>
</comment>
<gene>
    <name evidence="2" type="ORF">BCR44DRAFT_1426395</name>
</gene>